<dbReference type="GO" id="GO:0017168">
    <property type="term" value="F:5-oxoprolinase (ATP-hydrolyzing) activity"/>
    <property type="evidence" value="ECO:0007669"/>
    <property type="project" value="UniProtKB-UniRule"/>
</dbReference>
<evidence type="ECO:0000256" key="1">
    <source>
        <dbReference type="HAMAP-Rule" id="MF_00691"/>
    </source>
</evidence>
<proteinExistence type="inferred from homology"/>
<gene>
    <name evidence="1" type="primary">pxpA</name>
    <name evidence="2" type="ORF">KAR29_08165</name>
</gene>
<dbReference type="HAMAP" id="MF_00691">
    <property type="entry name" value="PxpA"/>
    <property type="match status" value="1"/>
</dbReference>
<dbReference type="AlphaFoldDB" id="A0A9Q7AK23"/>
<keyword evidence="1" id="KW-0547">Nucleotide-binding</keyword>
<dbReference type="SUPFAM" id="SSF88713">
    <property type="entry name" value="Glycoside hydrolase/deacetylase"/>
    <property type="match status" value="1"/>
</dbReference>
<name>A0A9Q7AK23_9BACT</name>
<comment type="subunit">
    <text evidence="1">Forms a complex composed of PxpA, PxpB and PxpC.</text>
</comment>
<sequence length="255" mass="26880">MPLIDLNSDLGESFGAWSMGNDAEVLRHVSSANVACGFHAGDPQVMLATVEAAKTRGVAVGAHPGHPDLVGFGRRTLAVSPDEAYAFTLYQIGAMKAFCHAAGMALQHVKPHGALYNQAAKDPELARAIARAVADAGDLILMGLARSCFESAAAEAAVPFAAEAFADRAYRADGTLVPRKERGAVIHDVPVAVQRVVRMATEGIVEAIDGTLIAFRPHSICLHGDNAEAVEMARAVREGLERAGVAIRPLKEVLR</sequence>
<dbReference type="NCBIfam" id="NF003816">
    <property type="entry name" value="PRK05406.1-5"/>
    <property type="match status" value="1"/>
</dbReference>
<reference evidence="3" key="1">
    <citation type="submission" date="2021-04" db="EMBL/GenBank/DDBJ databases">
        <title>A novel Synergistetes isolate from a pyrite-forming mixed culture.</title>
        <authorList>
            <person name="Bunk B."/>
            <person name="Sproer C."/>
            <person name="Spring S."/>
            <person name="Pester M."/>
        </authorList>
    </citation>
    <scope>NUCLEOTIDE SEQUENCE [LARGE SCALE GENOMIC DNA]</scope>
    <source>
        <strain evidence="3">J.5.4.2-T.3.5.2</strain>
    </source>
</reference>
<dbReference type="NCBIfam" id="NF003814">
    <property type="entry name" value="PRK05406.1-3"/>
    <property type="match status" value="1"/>
</dbReference>
<keyword evidence="1" id="KW-0067">ATP-binding</keyword>
<dbReference type="PANTHER" id="PTHR30292:SF0">
    <property type="entry name" value="5-OXOPROLINASE SUBUNIT A"/>
    <property type="match status" value="1"/>
</dbReference>
<evidence type="ECO:0000313" key="2">
    <source>
        <dbReference type="EMBL" id="QTX31357.1"/>
    </source>
</evidence>
<dbReference type="RefSeq" id="WP_274372511.1">
    <property type="nucleotide sequence ID" value="NZ_CP072943.1"/>
</dbReference>
<comment type="function">
    <text evidence="1">Catalyzes the cleavage of 5-oxoproline to form L-glutamate coupled to the hydrolysis of ATP to ADP and inorganic phosphate.</text>
</comment>
<dbReference type="PANTHER" id="PTHR30292">
    <property type="entry name" value="UNCHARACTERIZED PROTEIN YBGL-RELATED"/>
    <property type="match status" value="1"/>
</dbReference>
<protein>
    <recommendedName>
        <fullName evidence="1">5-oxoprolinase subunit A</fullName>
        <shortName evidence="1">5-OPase subunit A</shortName>
        <ecNumber evidence="1">3.5.2.9</ecNumber>
    </recommendedName>
    <alternativeName>
        <fullName evidence="1">5-oxoprolinase (ATP-hydrolyzing) subunit A</fullName>
    </alternativeName>
</protein>
<keyword evidence="1" id="KW-0378">Hydrolase</keyword>
<comment type="catalytic activity">
    <reaction evidence="1">
        <text>5-oxo-L-proline + ATP + 2 H2O = L-glutamate + ADP + phosphate + H(+)</text>
        <dbReference type="Rhea" id="RHEA:10348"/>
        <dbReference type="ChEBI" id="CHEBI:15377"/>
        <dbReference type="ChEBI" id="CHEBI:15378"/>
        <dbReference type="ChEBI" id="CHEBI:29985"/>
        <dbReference type="ChEBI" id="CHEBI:30616"/>
        <dbReference type="ChEBI" id="CHEBI:43474"/>
        <dbReference type="ChEBI" id="CHEBI:58402"/>
        <dbReference type="ChEBI" id="CHEBI:456216"/>
        <dbReference type="EC" id="3.5.2.9"/>
    </reaction>
</comment>
<evidence type="ECO:0000313" key="3">
    <source>
        <dbReference type="Proteomes" id="UP000671879"/>
    </source>
</evidence>
<dbReference type="EMBL" id="CP072943">
    <property type="protein sequence ID" value="QTX31357.1"/>
    <property type="molecule type" value="Genomic_DNA"/>
</dbReference>
<keyword evidence="3" id="KW-1185">Reference proteome</keyword>
<organism evidence="2 3">
    <name type="scientific">Aminithiophilus ramosus</name>
    <dbReference type="NCBI Taxonomy" id="3029084"/>
    <lineage>
        <taxon>Bacteria</taxon>
        <taxon>Thermotogati</taxon>
        <taxon>Synergistota</taxon>
        <taxon>Synergistia</taxon>
        <taxon>Synergistales</taxon>
        <taxon>Aminithiophilaceae</taxon>
        <taxon>Aminithiophilus</taxon>
    </lineage>
</organism>
<dbReference type="Gene3D" id="3.20.20.370">
    <property type="entry name" value="Glycoside hydrolase/deacetylase"/>
    <property type="match status" value="1"/>
</dbReference>
<dbReference type="Proteomes" id="UP000671879">
    <property type="component" value="Chromosome"/>
</dbReference>
<dbReference type="GO" id="GO:0005524">
    <property type="term" value="F:ATP binding"/>
    <property type="evidence" value="ECO:0007669"/>
    <property type="project" value="UniProtKB-UniRule"/>
</dbReference>
<dbReference type="EC" id="3.5.2.9" evidence="1"/>
<accession>A0A9Q7AK23</accession>
<dbReference type="KEGG" id="aram:KAR29_08165"/>
<dbReference type="CDD" id="cd10787">
    <property type="entry name" value="LamB_YcsF_like"/>
    <property type="match status" value="1"/>
</dbReference>
<dbReference type="Pfam" id="PF03746">
    <property type="entry name" value="LamB_YcsF"/>
    <property type="match status" value="1"/>
</dbReference>
<dbReference type="InterPro" id="IPR011330">
    <property type="entry name" value="Glyco_hydro/deAcase_b/a-brl"/>
</dbReference>
<dbReference type="InterPro" id="IPR005501">
    <property type="entry name" value="LamB/YcsF/PxpA-like"/>
</dbReference>
<dbReference type="GO" id="GO:0005975">
    <property type="term" value="P:carbohydrate metabolic process"/>
    <property type="evidence" value="ECO:0007669"/>
    <property type="project" value="InterPro"/>
</dbReference>
<comment type="similarity">
    <text evidence="1">Belongs to the LamB/PxpA family.</text>
</comment>